<dbReference type="RefSeq" id="XP_060389348.1">
    <property type="nucleotide sequence ID" value="XM_060528797.1"/>
</dbReference>
<evidence type="ECO:0000313" key="1">
    <source>
        <dbReference type="EMBL" id="KAK1732027.1"/>
    </source>
</evidence>
<dbReference type="GeneID" id="85413035"/>
<name>A0ABQ9T817_9PEZI</name>
<comment type="caution">
    <text evidence="1">The sequence shown here is derived from an EMBL/GenBank/DDBJ whole genome shotgun (WGS) entry which is preliminary data.</text>
</comment>
<protein>
    <submittedName>
        <fullName evidence="1">Uncharacterized protein</fullName>
    </submittedName>
</protein>
<sequence>MQQAALGEPKGRSNWQRASVPSTVLRSTWKLPRSPTPHLPLEREADEITTVGDECPHSHPLLFSPAPSL</sequence>
<keyword evidence="2" id="KW-1185">Reference proteome</keyword>
<reference evidence="1 2" key="1">
    <citation type="submission" date="2016-10" db="EMBL/GenBank/DDBJ databases">
        <title>The genome sequence of Colletotrichum fioriniae PJ7.</title>
        <authorList>
            <person name="Baroncelli R."/>
        </authorList>
    </citation>
    <scope>NUCLEOTIDE SEQUENCE [LARGE SCALE GENOMIC DNA]</scope>
    <source>
        <strain evidence="1 2">Tom-12</strain>
    </source>
</reference>
<accession>A0ABQ9T817</accession>
<gene>
    <name evidence="1" type="ORF">CTAM01_12792</name>
</gene>
<evidence type="ECO:0000313" key="2">
    <source>
        <dbReference type="Proteomes" id="UP001227543"/>
    </source>
</evidence>
<organism evidence="1 2">
    <name type="scientific">Colletotrichum tamarilloi</name>
    <dbReference type="NCBI Taxonomy" id="1209934"/>
    <lineage>
        <taxon>Eukaryota</taxon>
        <taxon>Fungi</taxon>
        <taxon>Dikarya</taxon>
        <taxon>Ascomycota</taxon>
        <taxon>Pezizomycotina</taxon>
        <taxon>Sordariomycetes</taxon>
        <taxon>Hypocreomycetidae</taxon>
        <taxon>Glomerellales</taxon>
        <taxon>Glomerellaceae</taxon>
        <taxon>Colletotrichum</taxon>
        <taxon>Colletotrichum acutatum species complex</taxon>
    </lineage>
</organism>
<dbReference type="EMBL" id="MLFU01000082">
    <property type="protein sequence ID" value="KAK1732027.1"/>
    <property type="molecule type" value="Genomic_DNA"/>
</dbReference>
<proteinExistence type="predicted"/>
<dbReference type="Proteomes" id="UP001227543">
    <property type="component" value="Unassembled WGS sequence"/>
</dbReference>